<name>A0AAV9PAE8_9PEZI</name>
<evidence type="ECO:0000313" key="4">
    <source>
        <dbReference type="Proteomes" id="UP001337655"/>
    </source>
</evidence>
<dbReference type="PANTHER" id="PTHR21310">
    <property type="entry name" value="AMINOGLYCOSIDE PHOSPHOTRANSFERASE-RELATED-RELATED"/>
    <property type="match status" value="1"/>
</dbReference>
<evidence type="ECO:0000256" key="1">
    <source>
        <dbReference type="SAM" id="MobiDB-lite"/>
    </source>
</evidence>
<feature type="compositionally biased region" description="Basic and acidic residues" evidence="1">
    <location>
        <begin position="9"/>
        <end position="19"/>
    </location>
</feature>
<dbReference type="Pfam" id="PF01636">
    <property type="entry name" value="APH"/>
    <property type="match status" value="1"/>
</dbReference>
<evidence type="ECO:0000313" key="3">
    <source>
        <dbReference type="EMBL" id="KAK5169875.1"/>
    </source>
</evidence>
<feature type="domain" description="Aminoglycoside phosphotransferase" evidence="2">
    <location>
        <begin position="140"/>
        <end position="252"/>
    </location>
</feature>
<dbReference type="PANTHER" id="PTHR21310:SF55">
    <property type="entry name" value="AMINOGLYCOSIDE PHOSPHOTRANSFERASE DOMAIN-CONTAINING PROTEIN"/>
    <property type="match status" value="1"/>
</dbReference>
<dbReference type="Gene3D" id="3.90.1200.10">
    <property type="match status" value="1"/>
</dbReference>
<organism evidence="3 4">
    <name type="scientific">Saxophila tyrrhenica</name>
    <dbReference type="NCBI Taxonomy" id="1690608"/>
    <lineage>
        <taxon>Eukaryota</taxon>
        <taxon>Fungi</taxon>
        <taxon>Dikarya</taxon>
        <taxon>Ascomycota</taxon>
        <taxon>Pezizomycotina</taxon>
        <taxon>Dothideomycetes</taxon>
        <taxon>Dothideomycetidae</taxon>
        <taxon>Mycosphaerellales</taxon>
        <taxon>Extremaceae</taxon>
        <taxon>Saxophila</taxon>
    </lineage>
</organism>
<dbReference type="EMBL" id="JAVRRT010000008">
    <property type="protein sequence ID" value="KAK5169875.1"/>
    <property type="molecule type" value="Genomic_DNA"/>
</dbReference>
<dbReference type="InterPro" id="IPR002575">
    <property type="entry name" value="Aminoglycoside_PTrfase"/>
</dbReference>
<gene>
    <name evidence="3" type="ORF">LTR77_005853</name>
</gene>
<dbReference type="Proteomes" id="UP001337655">
    <property type="component" value="Unassembled WGS sequence"/>
</dbReference>
<comment type="caution">
    <text evidence="3">The sequence shown here is derived from an EMBL/GenBank/DDBJ whole genome shotgun (WGS) entry which is preliminary data.</text>
</comment>
<reference evidence="3 4" key="1">
    <citation type="submission" date="2023-08" db="EMBL/GenBank/DDBJ databases">
        <title>Black Yeasts Isolated from many extreme environments.</title>
        <authorList>
            <person name="Coleine C."/>
            <person name="Stajich J.E."/>
            <person name="Selbmann L."/>
        </authorList>
    </citation>
    <scope>NUCLEOTIDE SEQUENCE [LARGE SCALE GENOMIC DNA]</scope>
    <source>
        <strain evidence="3 4">CCFEE 5935</strain>
    </source>
</reference>
<feature type="region of interest" description="Disordered" evidence="1">
    <location>
        <begin position="1"/>
        <end position="22"/>
    </location>
</feature>
<proteinExistence type="predicted"/>
<dbReference type="SUPFAM" id="SSF56112">
    <property type="entry name" value="Protein kinase-like (PK-like)"/>
    <property type="match status" value="1"/>
</dbReference>
<dbReference type="InterPro" id="IPR051678">
    <property type="entry name" value="AGP_Transferase"/>
</dbReference>
<dbReference type="GeneID" id="89927194"/>
<evidence type="ECO:0000259" key="2">
    <source>
        <dbReference type="Pfam" id="PF01636"/>
    </source>
</evidence>
<accession>A0AAV9PAE8</accession>
<protein>
    <recommendedName>
        <fullName evidence="2">Aminoglycoside phosphotransferase domain-containing protein</fullName>
    </recommendedName>
</protein>
<keyword evidence="4" id="KW-1185">Reference proteome</keyword>
<sequence>MAARPATTCKDHSKPEGSHDLAINNTPLRRLFTRLAEETVGRLYKSDGLCTPISRNKIIKTGHRVRLTEAATIKFVGPSYILMERIRGEEIPAAWKRLGEDGRRKIFSQLKAMFEELRSLKPPPGTGAESCVGGRGYDCRIPRCPQFGPFKTIQDFHFWLREGFNLTDQPKPDNLDETEWADLEKTVAMHEGPFPPPVFTHGDLNPFNILVRGDEVVGIVDREFGGWYPHYWEYTSAWYGNLWRSEWQGLVDQFLETFPAELEMEITRNKWWGEW</sequence>
<dbReference type="RefSeq" id="XP_064659221.1">
    <property type="nucleotide sequence ID" value="XM_064803096.1"/>
</dbReference>
<dbReference type="AlphaFoldDB" id="A0AAV9PAE8"/>
<dbReference type="InterPro" id="IPR011009">
    <property type="entry name" value="Kinase-like_dom_sf"/>
</dbReference>